<dbReference type="RefSeq" id="WP_091433452.1">
    <property type="nucleotide sequence ID" value="NZ_FNMV01000010.1"/>
</dbReference>
<name>A0A1H3BZN7_9FLAO</name>
<organism evidence="2 3">
    <name type="scientific">Flavobacterium degerlachei</name>
    <dbReference type="NCBI Taxonomy" id="229203"/>
    <lineage>
        <taxon>Bacteria</taxon>
        <taxon>Pseudomonadati</taxon>
        <taxon>Bacteroidota</taxon>
        <taxon>Flavobacteriia</taxon>
        <taxon>Flavobacteriales</taxon>
        <taxon>Flavobacteriaceae</taxon>
        <taxon>Flavobacterium</taxon>
    </lineage>
</organism>
<sequence length="67" mass="7648">MRKTILGSVIVTAFITFTLTALNIPTKNTIDFVMVWTRSWIIAATIASVFNLYILPFFHKNKNSEVQ</sequence>
<keyword evidence="1" id="KW-1133">Transmembrane helix</keyword>
<evidence type="ECO:0000313" key="3">
    <source>
        <dbReference type="Proteomes" id="UP000198569"/>
    </source>
</evidence>
<dbReference type="OrthoDB" id="9952295at2"/>
<keyword evidence="3" id="KW-1185">Reference proteome</keyword>
<dbReference type="EMBL" id="FNMV01000010">
    <property type="protein sequence ID" value="SDX46854.1"/>
    <property type="molecule type" value="Genomic_DNA"/>
</dbReference>
<keyword evidence="1" id="KW-0472">Membrane</keyword>
<accession>A0A1H3BZN7</accession>
<proteinExistence type="predicted"/>
<dbReference type="STRING" id="229203.SAMN05444338_110153"/>
<gene>
    <name evidence="2" type="ORF">SAMN05444338_110153</name>
</gene>
<evidence type="ECO:0000313" key="2">
    <source>
        <dbReference type="EMBL" id="SDX46854.1"/>
    </source>
</evidence>
<dbReference type="AlphaFoldDB" id="A0A1H3BZN7"/>
<dbReference type="Proteomes" id="UP000198569">
    <property type="component" value="Unassembled WGS sequence"/>
</dbReference>
<evidence type="ECO:0000256" key="1">
    <source>
        <dbReference type="SAM" id="Phobius"/>
    </source>
</evidence>
<protein>
    <recommendedName>
        <fullName evidence="4">DUF2798 domain-containing protein</fullName>
    </recommendedName>
</protein>
<feature type="transmembrane region" description="Helical" evidence="1">
    <location>
        <begin position="39"/>
        <end position="58"/>
    </location>
</feature>
<evidence type="ECO:0008006" key="4">
    <source>
        <dbReference type="Google" id="ProtNLM"/>
    </source>
</evidence>
<keyword evidence="1" id="KW-0812">Transmembrane</keyword>
<reference evidence="3" key="1">
    <citation type="submission" date="2016-10" db="EMBL/GenBank/DDBJ databases">
        <authorList>
            <person name="Varghese N."/>
            <person name="Submissions S."/>
        </authorList>
    </citation>
    <scope>NUCLEOTIDE SEQUENCE [LARGE SCALE GENOMIC DNA]</scope>
    <source>
        <strain evidence="3">DSM 15718</strain>
    </source>
</reference>